<reference evidence="2" key="1">
    <citation type="journal article" date="2020" name="ISME J.">
        <title>Comparative genomics reveals insights into cyanobacterial evolution and habitat adaptation.</title>
        <authorList>
            <person name="Chen M.Y."/>
            <person name="Teng W.K."/>
            <person name="Zhao L."/>
            <person name="Hu C.X."/>
            <person name="Zhou Y.K."/>
            <person name="Han B.P."/>
            <person name="Song L.R."/>
            <person name="Shu W.S."/>
        </authorList>
    </citation>
    <scope>NUCLEOTIDE SEQUENCE [LARGE SCALE GENOMIC DNA]</scope>
    <source>
        <strain evidence="2">FACHB-251</strain>
    </source>
</reference>
<sequence length="84" mass="9565">MAHTTNAINANCLQLSNKHDELGEKVIFMGVWYFKTFANTQYIDIMKSPDTAGKSCIGISIFIKLSTKKYKIKSEIGYKHNLMM</sequence>
<accession>A0A926WGX2</accession>
<comment type="caution">
    <text evidence="1">The sequence shown here is derived from an EMBL/GenBank/DDBJ whole genome shotgun (WGS) entry which is preliminary data.</text>
</comment>
<gene>
    <name evidence="1" type="ORF">H6G06_07120</name>
</gene>
<protein>
    <submittedName>
        <fullName evidence="1">Uncharacterized protein</fullName>
    </submittedName>
</protein>
<evidence type="ECO:0000313" key="2">
    <source>
        <dbReference type="Proteomes" id="UP000662185"/>
    </source>
</evidence>
<dbReference type="AlphaFoldDB" id="A0A926WGX2"/>
<proteinExistence type="predicted"/>
<evidence type="ECO:0000313" key="1">
    <source>
        <dbReference type="EMBL" id="MBD2293261.1"/>
    </source>
</evidence>
<name>A0A926WGX2_9NOST</name>
<dbReference type="RefSeq" id="WP_190558419.1">
    <property type="nucleotide sequence ID" value="NZ_JACJQU010000002.1"/>
</dbReference>
<organism evidence="1 2">
    <name type="scientific">Anabaena sphaerica FACHB-251</name>
    <dbReference type="NCBI Taxonomy" id="2692883"/>
    <lineage>
        <taxon>Bacteria</taxon>
        <taxon>Bacillati</taxon>
        <taxon>Cyanobacteriota</taxon>
        <taxon>Cyanophyceae</taxon>
        <taxon>Nostocales</taxon>
        <taxon>Nostocaceae</taxon>
        <taxon>Anabaena</taxon>
    </lineage>
</organism>
<dbReference type="Proteomes" id="UP000662185">
    <property type="component" value="Unassembled WGS sequence"/>
</dbReference>
<dbReference type="EMBL" id="JACJQU010000002">
    <property type="protein sequence ID" value="MBD2293261.1"/>
    <property type="molecule type" value="Genomic_DNA"/>
</dbReference>
<keyword evidence="2" id="KW-1185">Reference proteome</keyword>